<dbReference type="PANTHER" id="PTHR22930">
    <property type="match status" value="1"/>
</dbReference>
<keyword evidence="4" id="KW-0540">Nuclease</keyword>
<sequence>MRHLTQRKQLTQAATYSAMVMMLDSDCDSDLEDYYQLCRYQLQKRYLTSRNTATRFHPRYDLSAMQSLADSTFLQIFRMTWPCFLNLLHLIEKDPIFYNSSQNPQRDPLVQLAVATCRLGSNGNGAAVTRLKTLFNIGYGTINLYTMRFIKIIYKKKSLLASWPTQEERLEMSQVMQDEGFPGCVGFVDGTTIPLSQKPPVDGNHYFDRKKRSDIVLNFPDSRKELLESQNVDFNYRLAQSRVRIEHAIGILKGCFSSLCEIRCQLRTRNKMKGTIKWIITCIVLHNLLADLKDQWNDLYEDETPDPPPDIDDDDSNHGDDGLRGVLRSVTLAHFE</sequence>
<evidence type="ECO:0000256" key="7">
    <source>
        <dbReference type="ARBA" id="ARBA00023242"/>
    </source>
</evidence>
<dbReference type="PANTHER" id="PTHR22930:SF85">
    <property type="entry name" value="GH03217P-RELATED"/>
    <property type="match status" value="1"/>
</dbReference>
<dbReference type="OrthoDB" id="2502344at2759"/>
<dbReference type="InterPro" id="IPR045249">
    <property type="entry name" value="HARBI1-like"/>
</dbReference>
<evidence type="ECO:0000259" key="9">
    <source>
        <dbReference type="Pfam" id="PF13359"/>
    </source>
</evidence>
<dbReference type="EMBL" id="PKSM01000081">
    <property type="protein sequence ID" value="POW16167.1"/>
    <property type="molecule type" value="Genomic_DNA"/>
</dbReference>
<reference evidence="10 11" key="1">
    <citation type="submission" date="2017-12" db="EMBL/GenBank/DDBJ databases">
        <title>Gene loss provides genomic basis for host adaptation in cereal stripe rust fungi.</title>
        <authorList>
            <person name="Xia C."/>
        </authorList>
    </citation>
    <scope>NUCLEOTIDE SEQUENCE [LARGE SCALE GENOMIC DNA]</scope>
    <source>
        <strain evidence="10 11">93TX-2</strain>
    </source>
</reference>
<dbReference type="GO" id="GO:0046872">
    <property type="term" value="F:metal ion binding"/>
    <property type="evidence" value="ECO:0007669"/>
    <property type="project" value="UniProtKB-KW"/>
</dbReference>
<gene>
    <name evidence="10" type="ORF">PSHT_06796</name>
</gene>
<comment type="caution">
    <text evidence="10">The sequence shown here is derived from an EMBL/GenBank/DDBJ whole genome shotgun (WGS) entry which is preliminary data.</text>
</comment>
<feature type="domain" description="DDE Tnp4" evidence="9">
    <location>
        <begin position="222"/>
        <end position="287"/>
    </location>
</feature>
<dbReference type="GO" id="GO:0004518">
    <property type="term" value="F:nuclease activity"/>
    <property type="evidence" value="ECO:0007669"/>
    <property type="project" value="UniProtKB-KW"/>
</dbReference>
<keyword evidence="7" id="KW-0539">Nucleus</keyword>
<keyword evidence="5" id="KW-0479">Metal-binding</keyword>
<keyword evidence="6" id="KW-0378">Hydrolase</keyword>
<dbReference type="VEuPathDB" id="FungiDB:PSTT_01455"/>
<dbReference type="InterPro" id="IPR027806">
    <property type="entry name" value="HARBI1_dom"/>
</dbReference>
<evidence type="ECO:0000256" key="5">
    <source>
        <dbReference type="ARBA" id="ARBA00022723"/>
    </source>
</evidence>
<dbReference type="GO" id="GO:0005634">
    <property type="term" value="C:nucleus"/>
    <property type="evidence" value="ECO:0007669"/>
    <property type="project" value="UniProtKB-SubCell"/>
</dbReference>
<evidence type="ECO:0000313" key="11">
    <source>
        <dbReference type="Proteomes" id="UP000238274"/>
    </source>
</evidence>
<evidence type="ECO:0000256" key="4">
    <source>
        <dbReference type="ARBA" id="ARBA00022722"/>
    </source>
</evidence>
<dbReference type="AlphaFoldDB" id="A0A2S4W3A5"/>
<reference evidence="11" key="3">
    <citation type="journal article" date="2018" name="Mol. Plant Microbe Interact.">
        <title>Genome sequence resources for the wheat stripe rust pathogen (Puccinia striiformis f. sp. tritici) and the barley stripe rust pathogen (Puccinia striiformis f. sp. hordei).</title>
        <authorList>
            <person name="Xia C."/>
            <person name="Wang M."/>
            <person name="Yin C."/>
            <person name="Cornejo O.E."/>
            <person name="Hulbert S.H."/>
            <person name="Chen X."/>
        </authorList>
    </citation>
    <scope>NUCLEOTIDE SEQUENCE [LARGE SCALE GENOMIC DNA]</scope>
    <source>
        <strain evidence="11">93TX-2</strain>
    </source>
</reference>
<comment type="cofactor">
    <cofactor evidence="1">
        <name>a divalent metal cation</name>
        <dbReference type="ChEBI" id="CHEBI:60240"/>
    </cofactor>
</comment>
<keyword evidence="11" id="KW-1185">Reference proteome</keyword>
<comment type="similarity">
    <text evidence="3">Belongs to the HARBI1 family.</text>
</comment>
<protein>
    <recommendedName>
        <fullName evidence="9">DDE Tnp4 domain-containing protein</fullName>
    </recommendedName>
</protein>
<dbReference type="Pfam" id="PF13359">
    <property type="entry name" value="DDE_Tnp_4"/>
    <property type="match status" value="1"/>
</dbReference>
<feature type="compositionally biased region" description="Acidic residues" evidence="8">
    <location>
        <begin position="299"/>
        <end position="315"/>
    </location>
</feature>
<evidence type="ECO:0000256" key="3">
    <source>
        <dbReference type="ARBA" id="ARBA00006958"/>
    </source>
</evidence>
<dbReference type="Proteomes" id="UP000238274">
    <property type="component" value="Unassembled WGS sequence"/>
</dbReference>
<organism evidence="10 11">
    <name type="scientific">Puccinia striiformis</name>
    <dbReference type="NCBI Taxonomy" id="27350"/>
    <lineage>
        <taxon>Eukaryota</taxon>
        <taxon>Fungi</taxon>
        <taxon>Dikarya</taxon>
        <taxon>Basidiomycota</taxon>
        <taxon>Pucciniomycotina</taxon>
        <taxon>Pucciniomycetes</taxon>
        <taxon>Pucciniales</taxon>
        <taxon>Pucciniaceae</taxon>
        <taxon>Puccinia</taxon>
    </lineage>
</organism>
<dbReference type="VEuPathDB" id="FungiDB:PSHT_06796"/>
<evidence type="ECO:0000313" key="10">
    <source>
        <dbReference type="EMBL" id="POW16167.1"/>
    </source>
</evidence>
<accession>A0A2S4W3A5</accession>
<proteinExistence type="inferred from homology"/>
<name>A0A2S4W3A5_9BASI</name>
<comment type="subcellular location">
    <subcellularLocation>
        <location evidence="2">Nucleus</location>
    </subcellularLocation>
</comment>
<dbReference type="GO" id="GO:0016787">
    <property type="term" value="F:hydrolase activity"/>
    <property type="evidence" value="ECO:0007669"/>
    <property type="project" value="UniProtKB-KW"/>
</dbReference>
<evidence type="ECO:0000256" key="1">
    <source>
        <dbReference type="ARBA" id="ARBA00001968"/>
    </source>
</evidence>
<feature type="region of interest" description="Disordered" evidence="8">
    <location>
        <begin position="299"/>
        <end position="323"/>
    </location>
</feature>
<evidence type="ECO:0000256" key="6">
    <source>
        <dbReference type="ARBA" id="ARBA00022801"/>
    </source>
</evidence>
<evidence type="ECO:0000256" key="8">
    <source>
        <dbReference type="SAM" id="MobiDB-lite"/>
    </source>
</evidence>
<evidence type="ECO:0000256" key="2">
    <source>
        <dbReference type="ARBA" id="ARBA00004123"/>
    </source>
</evidence>
<reference evidence="11" key="2">
    <citation type="journal article" date="2018" name="BMC Genomics">
        <title>Genomic insights into host adaptation between the wheat stripe rust pathogen (Puccinia striiformis f. sp. tritici) and the barley stripe rust pathogen (Puccinia striiformis f. sp. hordei).</title>
        <authorList>
            <person name="Xia C."/>
            <person name="Wang M."/>
            <person name="Yin C."/>
            <person name="Cornejo O.E."/>
            <person name="Hulbert S.H."/>
            <person name="Chen X."/>
        </authorList>
    </citation>
    <scope>NUCLEOTIDE SEQUENCE [LARGE SCALE GENOMIC DNA]</scope>
    <source>
        <strain evidence="11">93TX-2</strain>
    </source>
</reference>